<dbReference type="GO" id="GO:0018104">
    <property type="term" value="P:peptidoglycan-protein cross-linking"/>
    <property type="evidence" value="ECO:0007669"/>
    <property type="project" value="TreeGrafter"/>
</dbReference>
<dbReference type="GO" id="GO:0071555">
    <property type="term" value="P:cell wall organization"/>
    <property type="evidence" value="ECO:0007669"/>
    <property type="project" value="UniProtKB-UniRule"/>
</dbReference>
<evidence type="ECO:0000256" key="1">
    <source>
        <dbReference type="ARBA" id="ARBA00004752"/>
    </source>
</evidence>
<reference evidence="9" key="2">
    <citation type="submission" date="2020-09" db="EMBL/GenBank/DDBJ databases">
        <authorList>
            <person name="Sun Q."/>
            <person name="Zhou Y."/>
        </authorList>
    </citation>
    <scope>NUCLEOTIDE SEQUENCE</scope>
    <source>
        <strain evidence="9">CGMCC 1.12777</strain>
    </source>
</reference>
<dbReference type="AlphaFoldDB" id="A0A8J2ZVJ2"/>
<dbReference type="InterPro" id="IPR050979">
    <property type="entry name" value="LD-transpeptidase"/>
</dbReference>
<dbReference type="GO" id="GO:0016740">
    <property type="term" value="F:transferase activity"/>
    <property type="evidence" value="ECO:0007669"/>
    <property type="project" value="UniProtKB-KW"/>
</dbReference>
<dbReference type="InterPro" id="IPR005490">
    <property type="entry name" value="LD_TPept_cat_dom"/>
</dbReference>
<dbReference type="GO" id="GO:0071972">
    <property type="term" value="F:peptidoglycan L,D-transpeptidase activity"/>
    <property type="evidence" value="ECO:0007669"/>
    <property type="project" value="TreeGrafter"/>
</dbReference>
<comment type="pathway">
    <text evidence="1 6">Cell wall biogenesis; peptidoglycan biosynthesis.</text>
</comment>
<dbReference type="GO" id="GO:0005576">
    <property type="term" value="C:extracellular region"/>
    <property type="evidence" value="ECO:0007669"/>
    <property type="project" value="TreeGrafter"/>
</dbReference>
<accession>A0A8J2ZVJ2</accession>
<feature type="transmembrane region" description="Helical" evidence="7">
    <location>
        <begin position="5"/>
        <end position="25"/>
    </location>
</feature>
<evidence type="ECO:0000259" key="8">
    <source>
        <dbReference type="PROSITE" id="PS52029"/>
    </source>
</evidence>
<dbReference type="SUPFAM" id="SSF143985">
    <property type="entry name" value="L,D-transpeptidase pre-catalytic domain-like"/>
    <property type="match status" value="1"/>
</dbReference>
<dbReference type="UniPathway" id="UPA00219"/>
<dbReference type="RefSeq" id="WP_188497204.1">
    <property type="nucleotide sequence ID" value="NZ_BMFV01000012.1"/>
</dbReference>
<dbReference type="CDD" id="cd16913">
    <property type="entry name" value="YkuD_like"/>
    <property type="match status" value="1"/>
</dbReference>
<keyword evidence="4 6" id="KW-0573">Peptidoglycan synthesis</keyword>
<evidence type="ECO:0000256" key="6">
    <source>
        <dbReference type="PROSITE-ProRule" id="PRU01373"/>
    </source>
</evidence>
<dbReference type="Proteomes" id="UP000656813">
    <property type="component" value="Unassembled WGS sequence"/>
</dbReference>
<gene>
    <name evidence="9" type="ORF">GCM10007096_19440</name>
</gene>
<dbReference type="EMBL" id="BMFV01000012">
    <property type="protein sequence ID" value="GGH81478.1"/>
    <property type="molecule type" value="Genomic_DNA"/>
</dbReference>
<reference evidence="9" key="1">
    <citation type="journal article" date="2014" name="Int. J. Syst. Evol. Microbiol.">
        <title>Complete genome sequence of Corynebacterium casei LMG S-19264T (=DSM 44701T), isolated from a smear-ripened cheese.</title>
        <authorList>
            <consortium name="US DOE Joint Genome Institute (JGI-PGF)"/>
            <person name="Walter F."/>
            <person name="Albersmeier A."/>
            <person name="Kalinowski J."/>
            <person name="Ruckert C."/>
        </authorList>
    </citation>
    <scope>NUCLEOTIDE SEQUENCE</scope>
    <source>
        <strain evidence="9">CGMCC 1.12777</strain>
    </source>
</reference>
<feature type="active site" description="Proton donor/acceptor" evidence="6">
    <location>
        <position position="414"/>
    </location>
</feature>
<keyword evidence="5 6" id="KW-0961">Cell wall biogenesis/degradation</keyword>
<sequence length="459" mass="51683">MRKIYIILSSILFIIVVAFAGLIYYQMTRFNAHVTINGTKVGGLTAEQATKKLKSMVLKNIVYVGQKQILDGKDTKLEITNDSLQDVQDILRKQRTFWPTGKTKDYSFFPTHADQEQSEAMKKNIEKALQSLNKDLAAPQDAKAQLVKGKIIVSKSVPGKQYDVKRLLKAYQKQAFRSVIHLTPVYLQPIKADSSIVKAEKEKLQDLIKRTVDYKVQDKVYTLKASDYVKNATISQDLKYHIETEGIKAKLKAINKAQSTLNKNYTFKTHAGKVISVKGQSYGWAIDEKAESKRLDKAFEKGQKSILAYNVYGVGWNVNGVGYHNPTNHGIGNTYAEVSIKEQRIWIYKDGQLKVTTPVVTGRHDTHEDTPTGVWYIEYKASPSVLKGSEAGNPHYSIKVSYWAPFTLSGDGFHDASWRTNWSSTAYLKQGSGGCVNTPPKVMKSVYDNLTQYEPVVIY</sequence>
<dbReference type="PANTHER" id="PTHR30582:SF33">
    <property type="entry name" value="EXPORTED PROTEIN"/>
    <property type="match status" value="1"/>
</dbReference>
<keyword evidence="7" id="KW-0812">Transmembrane</keyword>
<dbReference type="PANTHER" id="PTHR30582">
    <property type="entry name" value="L,D-TRANSPEPTIDASE"/>
    <property type="match status" value="1"/>
</dbReference>
<organism evidence="9 10">
    <name type="scientific">Pullulanibacillus pueri</name>
    <dbReference type="NCBI Taxonomy" id="1437324"/>
    <lineage>
        <taxon>Bacteria</taxon>
        <taxon>Bacillati</taxon>
        <taxon>Bacillota</taxon>
        <taxon>Bacilli</taxon>
        <taxon>Bacillales</taxon>
        <taxon>Sporolactobacillaceae</taxon>
        <taxon>Pullulanibacillus</taxon>
    </lineage>
</organism>
<keyword evidence="10" id="KW-1185">Reference proteome</keyword>
<keyword evidence="2" id="KW-0808">Transferase</keyword>
<evidence type="ECO:0000256" key="2">
    <source>
        <dbReference type="ARBA" id="ARBA00022679"/>
    </source>
</evidence>
<evidence type="ECO:0000313" key="10">
    <source>
        <dbReference type="Proteomes" id="UP000656813"/>
    </source>
</evidence>
<protein>
    <recommendedName>
        <fullName evidence="8">L,D-TPase catalytic domain-containing protein</fullName>
    </recommendedName>
</protein>
<evidence type="ECO:0000256" key="5">
    <source>
        <dbReference type="ARBA" id="ARBA00023316"/>
    </source>
</evidence>
<feature type="active site" description="Nucleophile" evidence="6">
    <location>
        <position position="435"/>
    </location>
</feature>
<evidence type="ECO:0000256" key="4">
    <source>
        <dbReference type="ARBA" id="ARBA00022984"/>
    </source>
</evidence>
<feature type="domain" description="L,D-TPase catalytic" evidence="8">
    <location>
        <begin position="334"/>
        <end position="459"/>
    </location>
</feature>
<dbReference type="SUPFAM" id="SSF141523">
    <property type="entry name" value="L,D-transpeptidase catalytic domain-like"/>
    <property type="match status" value="1"/>
</dbReference>
<dbReference type="Gene3D" id="3.10.20.800">
    <property type="match status" value="1"/>
</dbReference>
<keyword evidence="7" id="KW-1133">Transmembrane helix</keyword>
<comment type="caution">
    <text evidence="9">The sequence shown here is derived from an EMBL/GenBank/DDBJ whole genome shotgun (WGS) entry which is preliminary data.</text>
</comment>
<dbReference type="Pfam" id="PF03734">
    <property type="entry name" value="YkuD"/>
    <property type="match status" value="1"/>
</dbReference>
<dbReference type="InterPro" id="IPR038054">
    <property type="entry name" value="LD_TPept-like_central_sf"/>
</dbReference>
<dbReference type="GO" id="GO:0008360">
    <property type="term" value="P:regulation of cell shape"/>
    <property type="evidence" value="ECO:0007669"/>
    <property type="project" value="UniProtKB-UniRule"/>
</dbReference>
<evidence type="ECO:0000313" key="9">
    <source>
        <dbReference type="EMBL" id="GGH81478.1"/>
    </source>
</evidence>
<evidence type="ECO:0000256" key="7">
    <source>
        <dbReference type="SAM" id="Phobius"/>
    </source>
</evidence>
<evidence type="ECO:0000256" key="3">
    <source>
        <dbReference type="ARBA" id="ARBA00022960"/>
    </source>
</evidence>
<name>A0A8J2ZVJ2_9BACL</name>
<keyword evidence="3 6" id="KW-0133">Cell shape</keyword>
<proteinExistence type="predicted"/>
<dbReference type="Gene3D" id="2.40.440.10">
    <property type="entry name" value="L,D-transpeptidase catalytic domain-like"/>
    <property type="match status" value="1"/>
</dbReference>
<dbReference type="PROSITE" id="PS52029">
    <property type="entry name" value="LD_TPASE"/>
    <property type="match status" value="1"/>
</dbReference>
<dbReference type="InterPro" id="IPR038063">
    <property type="entry name" value="Transpep_catalytic_dom"/>
</dbReference>
<keyword evidence="7" id="KW-0472">Membrane</keyword>